<dbReference type="Proteomes" id="UP000276133">
    <property type="component" value="Unassembled WGS sequence"/>
</dbReference>
<name>A0A3M7SM97_BRAPC</name>
<dbReference type="AlphaFoldDB" id="A0A3M7SM97"/>
<dbReference type="EMBL" id="REGN01001127">
    <property type="protein sequence ID" value="RNA36780.1"/>
    <property type="molecule type" value="Genomic_DNA"/>
</dbReference>
<evidence type="ECO:0000313" key="1">
    <source>
        <dbReference type="EMBL" id="RNA36780.1"/>
    </source>
</evidence>
<sequence>MIENSIDHVEKVHKLANLPEARPIEDFWSILKEKVYKDTKISAWNQTSISLICRSSQSVCYQVIVKSSLKTVHQPGVHDRECWLKLFFKYKKNCSFEYERERVKCGVQVEKNNQMKNN</sequence>
<comment type="caution">
    <text evidence="1">The sequence shown here is derived from an EMBL/GenBank/DDBJ whole genome shotgun (WGS) entry which is preliminary data.</text>
</comment>
<reference evidence="1 2" key="1">
    <citation type="journal article" date="2018" name="Sci. Rep.">
        <title>Genomic signatures of local adaptation to the degree of environmental predictability in rotifers.</title>
        <authorList>
            <person name="Franch-Gras L."/>
            <person name="Hahn C."/>
            <person name="Garcia-Roger E.M."/>
            <person name="Carmona M.J."/>
            <person name="Serra M."/>
            <person name="Gomez A."/>
        </authorList>
    </citation>
    <scope>NUCLEOTIDE SEQUENCE [LARGE SCALE GENOMIC DNA]</scope>
    <source>
        <strain evidence="1">HYR1</strain>
    </source>
</reference>
<proteinExistence type="predicted"/>
<keyword evidence="2" id="KW-1185">Reference proteome</keyword>
<evidence type="ECO:0000313" key="2">
    <source>
        <dbReference type="Proteomes" id="UP000276133"/>
    </source>
</evidence>
<accession>A0A3M7SM97</accession>
<gene>
    <name evidence="1" type="ORF">BpHYR1_034207</name>
</gene>
<organism evidence="1 2">
    <name type="scientific">Brachionus plicatilis</name>
    <name type="common">Marine rotifer</name>
    <name type="synonym">Brachionus muelleri</name>
    <dbReference type="NCBI Taxonomy" id="10195"/>
    <lineage>
        <taxon>Eukaryota</taxon>
        <taxon>Metazoa</taxon>
        <taxon>Spiralia</taxon>
        <taxon>Gnathifera</taxon>
        <taxon>Rotifera</taxon>
        <taxon>Eurotatoria</taxon>
        <taxon>Monogononta</taxon>
        <taxon>Pseudotrocha</taxon>
        <taxon>Ploima</taxon>
        <taxon>Brachionidae</taxon>
        <taxon>Brachionus</taxon>
    </lineage>
</organism>
<protein>
    <submittedName>
        <fullName evidence="1">Uncharacterized protein</fullName>
    </submittedName>
</protein>